<feature type="transmembrane region" description="Helical" evidence="1">
    <location>
        <begin position="63"/>
        <end position="81"/>
    </location>
</feature>
<reference evidence="2" key="1">
    <citation type="submission" date="2020-09" db="EMBL/GenBank/DDBJ databases">
        <title>Taishania pollutisoli gen. nov., sp. nov., Isolated from Tetrabromobisphenol A-Contaminated Soil.</title>
        <authorList>
            <person name="Chen Q."/>
        </authorList>
    </citation>
    <scope>NUCLEOTIDE SEQUENCE</scope>
    <source>
        <strain evidence="2">CZZ-1</strain>
    </source>
</reference>
<feature type="transmembrane region" description="Helical" evidence="1">
    <location>
        <begin position="167"/>
        <end position="184"/>
    </location>
</feature>
<dbReference type="PANTHER" id="PTHR39419:SF1">
    <property type="entry name" value="SLL0814 PROTEIN"/>
    <property type="match status" value="1"/>
</dbReference>
<feature type="transmembrane region" description="Helical" evidence="1">
    <location>
        <begin position="12"/>
        <end position="30"/>
    </location>
</feature>
<proteinExistence type="predicted"/>
<accession>A0A8J6PC00</accession>
<gene>
    <name evidence="2" type="ORF">H9Y05_07705</name>
</gene>
<evidence type="ECO:0000313" key="2">
    <source>
        <dbReference type="EMBL" id="MBC9812358.1"/>
    </source>
</evidence>
<evidence type="ECO:0000313" key="3">
    <source>
        <dbReference type="Proteomes" id="UP000652681"/>
    </source>
</evidence>
<dbReference type="Pfam" id="PF04240">
    <property type="entry name" value="Caroten_synth"/>
    <property type="match status" value="1"/>
</dbReference>
<evidence type="ECO:0000256" key="1">
    <source>
        <dbReference type="SAM" id="Phobius"/>
    </source>
</evidence>
<keyword evidence="3" id="KW-1185">Reference proteome</keyword>
<protein>
    <submittedName>
        <fullName evidence="2">Carotenoid biosynthesis protein</fullName>
    </submittedName>
</protein>
<organism evidence="2 3">
    <name type="scientific">Taishania pollutisoli</name>
    <dbReference type="NCBI Taxonomy" id="2766479"/>
    <lineage>
        <taxon>Bacteria</taxon>
        <taxon>Pseudomonadati</taxon>
        <taxon>Bacteroidota</taxon>
        <taxon>Flavobacteriia</taxon>
        <taxon>Flavobacteriales</taxon>
        <taxon>Crocinitomicaceae</taxon>
        <taxon>Taishania</taxon>
    </lineage>
</organism>
<dbReference type="RefSeq" id="WP_163489754.1">
    <property type="nucleotide sequence ID" value="NZ_JACVEL010000004.1"/>
</dbReference>
<sequence>MFEHIRTYRFPISLICLVIYYIVGITLLTTSEDKEAIIRLTPFTLMFTTAVLLLNHVHWSKKLIFPIGIIILLGFLVEVVGTQTGLPFGLYSYSDVLGVKLFNTPLVMGINWGMLVYAGTLFIHPMKLPAWSKPVLTGALLVILDIFIEPFAIKWNLWQWLETVPPLQNYMSWAVIAMCFSWLLGKTLTPEMSNKMALPVLVIQFLFFVILAN</sequence>
<dbReference type="InterPro" id="IPR007354">
    <property type="entry name" value="CruF-like"/>
</dbReference>
<dbReference type="Proteomes" id="UP000652681">
    <property type="component" value="Unassembled WGS sequence"/>
</dbReference>
<name>A0A8J6PC00_9FLAO</name>
<keyword evidence="1" id="KW-0472">Membrane</keyword>
<keyword evidence="1" id="KW-0812">Transmembrane</keyword>
<keyword evidence="1" id="KW-1133">Transmembrane helix</keyword>
<dbReference type="PANTHER" id="PTHR39419">
    <property type="entry name" value="SLL0814 PROTEIN"/>
    <property type="match status" value="1"/>
</dbReference>
<feature type="transmembrane region" description="Helical" evidence="1">
    <location>
        <begin position="101"/>
        <end position="123"/>
    </location>
</feature>
<feature type="transmembrane region" description="Helical" evidence="1">
    <location>
        <begin position="36"/>
        <end position="54"/>
    </location>
</feature>
<comment type="caution">
    <text evidence="2">The sequence shown here is derived from an EMBL/GenBank/DDBJ whole genome shotgun (WGS) entry which is preliminary data.</text>
</comment>
<feature type="transmembrane region" description="Helical" evidence="1">
    <location>
        <begin position="135"/>
        <end position="155"/>
    </location>
</feature>
<dbReference type="EMBL" id="JACVEL010000004">
    <property type="protein sequence ID" value="MBC9812358.1"/>
    <property type="molecule type" value="Genomic_DNA"/>
</dbReference>
<feature type="transmembrane region" description="Helical" evidence="1">
    <location>
        <begin position="196"/>
        <end position="212"/>
    </location>
</feature>
<dbReference type="AlphaFoldDB" id="A0A8J6PC00"/>